<name>A0ABW2HRL0_9ACTN</name>
<keyword evidence="5" id="KW-1185">Reference proteome</keyword>
<evidence type="ECO:0000259" key="3">
    <source>
        <dbReference type="Pfam" id="PF00293"/>
    </source>
</evidence>
<feature type="compositionally biased region" description="Basic and acidic residues" evidence="2">
    <location>
        <begin position="12"/>
        <end position="33"/>
    </location>
</feature>
<dbReference type="RefSeq" id="WP_378969251.1">
    <property type="nucleotide sequence ID" value="NZ_JBHTBJ010000011.1"/>
</dbReference>
<dbReference type="Proteomes" id="UP001596548">
    <property type="component" value="Unassembled WGS sequence"/>
</dbReference>
<proteinExistence type="predicted"/>
<reference evidence="5" key="1">
    <citation type="journal article" date="2019" name="Int. J. Syst. Evol. Microbiol.">
        <title>The Global Catalogue of Microorganisms (GCM) 10K type strain sequencing project: providing services to taxonomists for standard genome sequencing and annotation.</title>
        <authorList>
            <consortium name="The Broad Institute Genomics Platform"/>
            <consortium name="The Broad Institute Genome Sequencing Center for Infectious Disease"/>
            <person name="Wu L."/>
            <person name="Ma J."/>
        </authorList>
    </citation>
    <scope>NUCLEOTIDE SEQUENCE [LARGE SCALE GENOMIC DNA]</scope>
    <source>
        <strain evidence="5">XZYJT-10</strain>
    </source>
</reference>
<dbReference type="Gene3D" id="3.90.79.10">
    <property type="entry name" value="Nucleoside Triphosphate Pyrophosphohydrolase"/>
    <property type="match status" value="1"/>
</dbReference>
<dbReference type="PROSITE" id="PS00893">
    <property type="entry name" value="NUDIX_BOX"/>
    <property type="match status" value="1"/>
</dbReference>
<comment type="caution">
    <text evidence="4">The sequence shown here is derived from an EMBL/GenBank/DDBJ whole genome shotgun (WGS) entry which is preliminary data.</text>
</comment>
<feature type="region of interest" description="Disordered" evidence="2">
    <location>
        <begin position="1"/>
        <end position="39"/>
    </location>
</feature>
<gene>
    <name evidence="4" type="ORF">ACFQS1_17335</name>
</gene>
<sequence>MDLPGGCVELDESPRQAATREVKEELGRDRDPGRLLPID</sequence>
<evidence type="ECO:0000313" key="5">
    <source>
        <dbReference type="Proteomes" id="UP001596548"/>
    </source>
</evidence>
<dbReference type="EMBL" id="JBHTBJ010000011">
    <property type="protein sequence ID" value="MFC7275755.1"/>
    <property type="molecule type" value="Genomic_DNA"/>
</dbReference>
<protein>
    <submittedName>
        <fullName evidence="4">NUDIX domain-containing protein</fullName>
    </submittedName>
</protein>
<dbReference type="SUPFAM" id="SSF55811">
    <property type="entry name" value="Nudix"/>
    <property type="match status" value="1"/>
</dbReference>
<evidence type="ECO:0000313" key="4">
    <source>
        <dbReference type="EMBL" id="MFC7275755.1"/>
    </source>
</evidence>
<feature type="domain" description="Nudix hydrolase" evidence="3">
    <location>
        <begin position="2"/>
        <end position="36"/>
    </location>
</feature>
<dbReference type="InterPro" id="IPR000086">
    <property type="entry name" value="NUDIX_hydrolase_dom"/>
</dbReference>
<accession>A0ABW2HRL0</accession>
<dbReference type="Pfam" id="PF00293">
    <property type="entry name" value="NUDIX"/>
    <property type="match status" value="1"/>
</dbReference>
<dbReference type="InterPro" id="IPR020084">
    <property type="entry name" value="NUDIX_hydrolase_CS"/>
</dbReference>
<evidence type="ECO:0000256" key="2">
    <source>
        <dbReference type="SAM" id="MobiDB-lite"/>
    </source>
</evidence>
<organism evidence="4 5">
    <name type="scientific">Paractinoplanes rhizophilus</name>
    <dbReference type="NCBI Taxonomy" id="1416877"/>
    <lineage>
        <taxon>Bacteria</taxon>
        <taxon>Bacillati</taxon>
        <taxon>Actinomycetota</taxon>
        <taxon>Actinomycetes</taxon>
        <taxon>Micromonosporales</taxon>
        <taxon>Micromonosporaceae</taxon>
        <taxon>Paractinoplanes</taxon>
    </lineage>
</organism>
<keyword evidence="1" id="KW-0378">Hydrolase</keyword>
<dbReference type="InterPro" id="IPR015797">
    <property type="entry name" value="NUDIX_hydrolase-like_dom_sf"/>
</dbReference>
<evidence type="ECO:0000256" key="1">
    <source>
        <dbReference type="ARBA" id="ARBA00022801"/>
    </source>
</evidence>